<protein>
    <submittedName>
        <fullName evidence="1">Uncharacterized protein</fullName>
    </submittedName>
</protein>
<reference evidence="1" key="1">
    <citation type="journal article" date="2019" name="bioRxiv">
        <title>The Genome of the Zebra Mussel, Dreissena polymorpha: A Resource for Invasive Species Research.</title>
        <authorList>
            <person name="McCartney M.A."/>
            <person name="Auch B."/>
            <person name="Kono T."/>
            <person name="Mallez S."/>
            <person name="Zhang Y."/>
            <person name="Obille A."/>
            <person name="Becker A."/>
            <person name="Abrahante J.E."/>
            <person name="Garbe J."/>
            <person name="Badalamenti J.P."/>
            <person name="Herman A."/>
            <person name="Mangelson H."/>
            <person name="Liachko I."/>
            <person name="Sullivan S."/>
            <person name="Sone E.D."/>
            <person name="Koren S."/>
            <person name="Silverstein K.A.T."/>
            <person name="Beckman K.B."/>
            <person name="Gohl D.M."/>
        </authorList>
    </citation>
    <scope>NUCLEOTIDE SEQUENCE</scope>
    <source>
        <strain evidence="1">Duluth1</strain>
        <tissue evidence="1">Whole animal</tissue>
    </source>
</reference>
<accession>A0A9D4F642</accession>
<evidence type="ECO:0000313" key="1">
    <source>
        <dbReference type="EMBL" id="KAH3793089.1"/>
    </source>
</evidence>
<reference evidence="1" key="2">
    <citation type="submission" date="2020-11" db="EMBL/GenBank/DDBJ databases">
        <authorList>
            <person name="McCartney M.A."/>
            <person name="Auch B."/>
            <person name="Kono T."/>
            <person name="Mallez S."/>
            <person name="Becker A."/>
            <person name="Gohl D.M."/>
            <person name="Silverstein K.A.T."/>
            <person name="Koren S."/>
            <person name="Bechman K.B."/>
            <person name="Herman A."/>
            <person name="Abrahante J.E."/>
            <person name="Garbe J."/>
        </authorList>
    </citation>
    <scope>NUCLEOTIDE SEQUENCE</scope>
    <source>
        <strain evidence="1">Duluth1</strain>
        <tissue evidence="1">Whole animal</tissue>
    </source>
</reference>
<evidence type="ECO:0000313" key="2">
    <source>
        <dbReference type="Proteomes" id="UP000828390"/>
    </source>
</evidence>
<organism evidence="1 2">
    <name type="scientific">Dreissena polymorpha</name>
    <name type="common">Zebra mussel</name>
    <name type="synonym">Mytilus polymorpha</name>
    <dbReference type="NCBI Taxonomy" id="45954"/>
    <lineage>
        <taxon>Eukaryota</taxon>
        <taxon>Metazoa</taxon>
        <taxon>Spiralia</taxon>
        <taxon>Lophotrochozoa</taxon>
        <taxon>Mollusca</taxon>
        <taxon>Bivalvia</taxon>
        <taxon>Autobranchia</taxon>
        <taxon>Heteroconchia</taxon>
        <taxon>Euheterodonta</taxon>
        <taxon>Imparidentia</taxon>
        <taxon>Neoheterodontei</taxon>
        <taxon>Myida</taxon>
        <taxon>Dreissenoidea</taxon>
        <taxon>Dreissenidae</taxon>
        <taxon>Dreissena</taxon>
    </lineage>
</organism>
<gene>
    <name evidence="1" type="ORF">DPMN_146594</name>
</gene>
<dbReference type="AlphaFoldDB" id="A0A9D4F642"/>
<dbReference type="Proteomes" id="UP000828390">
    <property type="component" value="Unassembled WGS sequence"/>
</dbReference>
<keyword evidence="2" id="KW-1185">Reference proteome</keyword>
<proteinExistence type="predicted"/>
<sequence>MVGEQGIDFRVFERQAVRLTQCGWYTLFSPRRPGFILRSSNHMLLVSSHNTGQLGSPPGTPTISYNTKIDNLSVTTK</sequence>
<dbReference type="EMBL" id="JAIWYP010000007">
    <property type="protein sequence ID" value="KAH3793089.1"/>
    <property type="molecule type" value="Genomic_DNA"/>
</dbReference>
<comment type="caution">
    <text evidence="1">The sequence shown here is derived from an EMBL/GenBank/DDBJ whole genome shotgun (WGS) entry which is preliminary data.</text>
</comment>
<name>A0A9D4F642_DREPO</name>